<reference evidence="1" key="1">
    <citation type="submission" date="2021-02" db="EMBL/GenBank/DDBJ databases">
        <authorList>
            <person name="Dougan E. K."/>
            <person name="Rhodes N."/>
            <person name="Thang M."/>
            <person name="Chan C."/>
        </authorList>
    </citation>
    <scope>NUCLEOTIDE SEQUENCE</scope>
</reference>
<proteinExistence type="predicted"/>
<dbReference type="Proteomes" id="UP000649617">
    <property type="component" value="Unassembled WGS sequence"/>
</dbReference>
<evidence type="ECO:0000313" key="1">
    <source>
        <dbReference type="EMBL" id="CAE7545620.1"/>
    </source>
</evidence>
<accession>A0A812TRJ2</accession>
<organism evidence="1 2">
    <name type="scientific">Symbiodinium pilosum</name>
    <name type="common">Dinoflagellate</name>
    <dbReference type="NCBI Taxonomy" id="2952"/>
    <lineage>
        <taxon>Eukaryota</taxon>
        <taxon>Sar</taxon>
        <taxon>Alveolata</taxon>
        <taxon>Dinophyceae</taxon>
        <taxon>Suessiales</taxon>
        <taxon>Symbiodiniaceae</taxon>
        <taxon>Symbiodinium</taxon>
    </lineage>
</organism>
<comment type="caution">
    <text evidence="1">The sequence shown here is derived from an EMBL/GenBank/DDBJ whole genome shotgun (WGS) entry which is preliminary data.</text>
</comment>
<evidence type="ECO:0000313" key="2">
    <source>
        <dbReference type="Proteomes" id="UP000649617"/>
    </source>
</evidence>
<name>A0A812TRJ2_SYMPI</name>
<feature type="non-terminal residue" evidence="1">
    <location>
        <position position="343"/>
    </location>
</feature>
<dbReference type="EMBL" id="CAJNIZ010033467">
    <property type="protein sequence ID" value="CAE7545620.1"/>
    <property type="molecule type" value="Genomic_DNA"/>
</dbReference>
<gene>
    <name evidence="1" type="primary">FV3-083R</name>
    <name evidence="1" type="ORF">SPIL2461_LOCUS14474</name>
</gene>
<sequence length="343" mass="37652">MAEAEAEGSAAPAAFGPAAGAGLLGLMPKGEGCCLAGLDRTCAMGWLLEVFLGVHAIRQGLVPAHLPACEAEVLLGAHVVHAVQCLDVHGAGLVAIRYLGGRRQGASCRHSFSCCGHRFCARSRRDVQYFPSSLSTFTPTTSRVARIPLTSGNDWIDPESLKLAFKGAEHRRRRRAWSTPRGKLLHQEWYNGRAYEGFYPTNLGNQPAILVTFKVLLSGRSLVFSYPTMHTQVSSIPAGSAQHNVTVARAYTKLMGAFVTFRDDDDALGEVMNLEYPAINGQLESQMQLGALQYPRYPMASLAEHHHFLEIMAGTYDSKIKNMRLNRLEYEDTQFIAAFPVER</sequence>
<keyword evidence="2" id="KW-1185">Reference proteome</keyword>
<protein>
    <submittedName>
        <fullName evidence="1">FV3-083R protein</fullName>
    </submittedName>
</protein>
<dbReference type="AlphaFoldDB" id="A0A812TRJ2"/>